<dbReference type="InterPro" id="IPR022284">
    <property type="entry name" value="GPAT/DHAPAT"/>
</dbReference>
<dbReference type="SUPFAM" id="SSF69593">
    <property type="entry name" value="Glycerol-3-phosphate (1)-acyltransferase"/>
    <property type="match status" value="1"/>
</dbReference>
<keyword evidence="6" id="KW-0808">Transferase</keyword>
<evidence type="ECO:0000256" key="5">
    <source>
        <dbReference type="ARBA" id="ARBA00013432"/>
    </source>
</evidence>
<evidence type="ECO:0000256" key="4">
    <source>
        <dbReference type="ARBA" id="ARBA00013113"/>
    </source>
</evidence>
<dbReference type="InterPro" id="IPR045520">
    <property type="entry name" value="GPAT/DHAPAT_C"/>
</dbReference>
<dbReference type="Pfam" id="PF01553">
    <property type="entry name" value="Acyltransferase"/>
    <property type="match status" value="1"/>
</dbReference>
<evidence type="ECO:0000256" key="6">
    <source>
        <dbReference type="ARBA" id="ARBA00022679"/>
    </source>
</evidence>
<dbReference type="PANTHER" id="PTHR12563">
    <property type="entry name" value="GLYCEROL-3-PHOSPHATE ACYLTRANSFERASE"/>
    <property type="match status" value="1"/>
</dbReference>
<dbReference type="Proteomes" id="UP000605201">
    <property type="component" value="Unassembled WGS sequence"/>
</dbReference>
<evidence type="ECO:0000256" key="1">
    <source>
        <dbReference type="ARBA" id="ARBA00004184"/>
    </source>
</evidence>
<dbReference type="GO" id="GO:0016024">
    <property type="term" value="P:CDP-diacylglycerol biosynthetic process"/>
    <property type="evidence" value="ECO:0007669"/>
    <property type="project" value="UniProtKB-UniPathway"/>
</dbReference>
<protein>
    <recommendedName>
        <fullName evidence="5">Glycerol-3-phosphate acyltransferase</fullName>
        <ecNumber evidence="4">2.3.1.15</ecNumber>
    </recommendedName>
</protein>
<dbReference type="AlphaFoldDB" id="A0A8J6TLV9"/>
<reference evidence="11 12" key="1">
    <citation type="submission" date="2020-08" db="EMBL/GenBank/DDBJ databases">
        <title>Bridging the membrane lipid divide: bacteria of the FCB group superphylum have the potential to synthesize archaeal ether lipids.</title>
        <authorList>
            <person name="Villanueva L."/>
            <person name="Von Meijenfeldt F.A.B."/>
            <person name="Westbye A.B."/>
            <person name="Yadav S."/>
            <person name="Hopmans E.C."/>
            <person name="Dutilh B.E."/>
            <person name="Sinninghe Damste J.S."/>
        </authorList>
    </citation>
    <scope>NUCLEOTIDE SEQUENCE [LARGE SCALE GENOMIC DNA]</scope>
    <source>
        <strain evidence="11">NIOZ-UU17</strain>
    </source>
</reference>
<dbReference type="GO" id="GO:0012505">
    <property type="term" value="C:endomembrane system"/>
    <property type="evidence" value="ECO:0007669"/>
    <property type="project" value="UniProtKB-SubCell"/>
</dbReference>
<comment type="catalytic activity">
    <reaction evidence="9">
        <text>sn-glycerol 3-phosphate + an acyl-CoA = a 1-acyl-sn-glycero-3-phosphate + CoA</text>
        <dbReference type="Rhea" id="RHEA:15325"/>
        <dbReference type="ChEBI" id="CHEBI:57287"/>
        <dbReference type="ChEBI" id="CHEBI:57597"/>
        <dbReference type="ChEBI" id="CHEBI:57970"/>
        <dbReference type="ChEBI" id="CHEBI:58342"/>
        <dbReference type="EC" id="2.3.1.15"/>
    </reaction>
</comment>
<evidence type="ECO:0000256" key="3">
    <source>
        <dbReference type="ARBA" id="ARBA00007937"/>
    </source>
</evidence>
<dbReference type="EMBL" id="JACNIG010000183">
    <property type="protein sequence ID" value="MBC8431841.1"/>
    <property type="molecule type" value="Genomic_DNA"/>
</dbReference>
<gene>
    <name evidence="11" type="ORF">H8D96_07960</name>
</gene>
<dbReference type="InterPro" id="IPR041728">
    <property type="entry name" value="GPAT/DHAPAT_LPLAT"/>
</dbReference>
<dbReference type="EC" id="2.3.1.15" evidence="4"/>
<evidence type="ECO:0000256" key="2">
    <source>
        <dbReference type="ARBA" id="ARBA00004765"/>
    </source>
</evidence>
<dbReference type="GO" id="GO:0004366">
    <property type="term" value="F:glycerol-3-phosphate O-acyltransferase activity"/>
    <property type="evidence" value="ECO:0007669"/>
    <property type="project" value="UniProtKB-EC"/>
</dbReference>
<evidence type="ECO:0000256" key="7">
    <source>
        <dbReference type="ARBA" id="ARBA00023136"/>
    </source>
</evidence>
<evidence type="ECO:0000259" key="10">
    <source>
        <dbReference type="SMART" id="SM00563"/>
    </source>
</evidence>
<sequence>MTAWIKLKLSNLKLKLRARINSVLGNTHDHYLCRLPEDIGLLSSFMLKTFFSGVIVSKEQTRKLKVLQKEGIIVYTYKHKSYFNYLFYYTRYKQEGLPYPQLGFDYNIIIWQPLSRLFKVFLAHLDYFFSNLSFPDPYRDGYIRKELIGGRTALLSLVEKKGFYLRFVKAKTDPLRYLIEVQQTIDRPIFIVPQPIFFDKNPQKSTPNIIDALFGAKENPGILRRLIILLKSSGKVFVEVSEPVNLKTFLKQPENQARDIEYQALALRRNLLRQINRHRQTITGPALKTREELKQNILTKERLQKFMSQHSKARNIPLQQVHKEADAFIDEIAAKYNMVLIKIYSAVITWFIKTMFTGVTVNKEDLNKVKSMSQKGPLILVPCHKSHIDYLILSYLLYHNNMPCPLVAAGKNLSFWPMGPLFRGGGAFFIRRTFRGAVLYSKVFTEYIHTLLEEGFNIEFFIEGGRSRTGKLILPKLGLLSILLDAYKNGACEDMIFVPIFIGYDRVLEESSYLNEIEGEQKQPESLSQIIKARKFLKKRYGRIYVQFHDPISLKSVLQQYGTPIEKMPPKEFNVFCRNLGHRTINAINRVSVVTPHALVAAAVINCSKQSFTYEHLISHVDTYMNHLYAREATLADTLLFDHVHAVENALDTYVQRKFIERITKDKEASHPDVLFKVNENKRHNLEYYKNNCIAFFVPAAITALSILVKDAFQFSASDLHADYKFLQYFFKYEFAYDVDRTPEDYVRKNLKAFIDDAILMPHPVLPDTYNLTSSGFRKLKFFASFLKTYFESYWIALDFFKQNSQNSIKPKDRLKKIDAIGHRMYKQKEIERKEALSRINYRNGVDFFTTNGVKGSDDYEKIEYYADAIQKYNKYL</sequence>
<feature type="domain" description="Phospholipid/glycerol acyltransferase" evidence="10">
    <location>
        <begin position="378"/>
        <end position="505"/>
    </location>
</feature>
<comment type="pathway">
    <text evidence="2">Phospholipid metabolism; CDP-diacylglycerol biosynthesis; CDP-diacylglycerol from sn-glycerol 3-phosphate: step 1/3.</text>
</comment>
<comment type="similarity">
    <text evidence="3">Belongs to the GPAT/DAPAT family.</text>
</comment>
<organism evidence="11 12">
    <name type="scientific">Candidatus Desulfatibia vada</name>
    <dbReference type="NCBI Taxonomy" id="2841696"/>
    <lineage>
        <taxon>Bacteria</taxon>
        <taxon>Pseudomonadati</taxon>
        <taxon>Thermodesulfobacteriota</taxon>
        <taxon>Desulfobacteria</taxon>
        <taxon>Desulfobacterales</taxon>
        <taxon>Desulfobacterales incertae sedis</taxon>
        <taxon>Candidatus Desulfatibia</taxon>
    </lineage>
</organism>
<dbReference type="SMART" id="SM00563">
    <property type="entry name" value="PlsC"/>
    <property type="match status" value="1"/>
</dbReference>
<comment type="caution">
    <text evidence="11">The sequence shown here is derived from an EMBL/GenBank/DDBJ whole genome shotgun (WGS) entry which is preliminary data.</text>
</comment>
<dbReference type="Pfam" id="PF19277">
    <property type="entry name" value="GPAT_C"/>
    <property type="match status" value="1"/>
</dbReference>
<evidence type="ECO:0000313" key="11">
    <source>
        <dbReference type="EMBL" id="MBC8431841.1"/>
    </source>
</evidence>
<dbReference type="PANTHER" id="PTHR12563:SF17">
    <property type="entry name" value="DIHYDROXYACETONE PHOSPHATE ACYLTRANSFERASE"/>
    <property type="match status" value="1"/>
</dbReference>
<evidence type="ECO:0000256" key="8">
    <source>
        <dbReference type="ARBA" id="ARBA00023315"/>
    </source>
</evidence>
<proteinExistence type="inferred from homology"/>
<keyword evidence="8 11" id="KW-0012">Acyltransferase</keyword>
<evidence type="ECO:0000256" key="9">
    <source>
        <dbReference type="ARBA" id="ARBA00048427"/>
    </source>
</evidence>
<dbReference type="InterPro" id="IPR002123">
    <property type="entry name" value="Plipid/glycerol_acylTrfase"/>
</dbReference>
<evidence type="ECO:0000313" key="12">
    <source>
        <dbReference type="Proteomes" id="UP000605201"/>
    </source>
</evidence>
<accession>A0A8J6TLV9</accession>
<dbReference type="UniPathway" id="UPA00557">
    <property type="reaction ID" value="UER00612"/>
</dbReference>
<keyword evidence="7" id="KW-0472">Membrane</keyword>
<dbReference type="GO" id="GO:0005886">
    <property type="term" value="C:plasma membrane"/>
    <property type="evidence" value="ECO:0007669"/>
    <property type="project" value="TreeGrafter"/>
</dbReference>
<dbReference type="CDD" id="cd07993">
    <property type="entry name" value="LPLAT_DHAPAT-like"/>
    <property type="match status" value="1"/>
</dbReference>
<name>A0A8J6TLV9_9BACT</name>
<comment type="subcellular location">
    <subcellularLocation>
        <location evidence="1">Endomembrane system</location>
        <topology evidence="1">Peripheral membrane protein</topology>
    </subcellularLocation>
</comment>